<feature type="transmembrane region" description="Helical" evidence="1">
    <location>
        <begin position="229"/>
        <end position="249"/>
    </location>
</feature>
<protein>
    <recommendedName>
        <fullName evidence="4">ABC transporter permease</fullName>
    </recommendedName>
</protein>
<evidence type="ECO:0008006" key="4">
    <source>
        <dbReference type="Google" id="ProtNLM"/>
    </source>
</evidence>
<feature type="transmembrane region" description="Helical" evidence="1">
    <location>
        <begin position="63"/>
        <end position="83"/>
    </location>
</feature>
<keyword evidence="1" id="KW-1133">Transmembrane helix</keyword>
<keyword evidence="3" id="KW-1185">Reference proteome</keyword>
<reference evidence="2 3" key="1">
    <citation type="submission" date="2024-09" db="EMBL/GenBank/DDBJ databases">
        <authorList>
            <person name="Sun Q."/>
            <person name="Mori K."/>
        </authorList>
    </citation>
    <scope>NUCLEOTIDE SEQUENCE [LARGE SCALE GENOMIC DNA]</scope>
    <source>
        <strain evidence="2 3">JCM 3324</strain>
    </source>
</reference>
<accession>A0ABV5NSZ5</accession>
<dbReference type="Proteomes" id="UP001589568">
    <property type="component" value="Unassembled WGS sequence"/>
</dbReference>
<keyword evidence="1" id="KW-0472">Membrane</keyword>
<gene>
    <name evidence="2" type="ORF">ACFFR3_27780</name>
</gene>
<comment type="caution">
    <text evidence="2">The sequence shown here is derived from an EMBL/GenBank/DDBJ whole genome shotgun (WGS) entry which is preliminary data.</text>
</comment>
<keyword evidence="1" id="KW-0812">Transmembrane</keyword>
<evidence type="ECO:0000313" key="2">
    <source>
        <dbReference type="EMBL" id="MFB9473316.1"/>
    </source>
</evidence>
<dbReference type="RefSeq" id="WP_364376525.1">
    <property type="nucleotide sequence ID" value="NZ_JBHMCF010000034.1"/>
</dbReference>
<feature type="transmembrane region" description="Helical" evidence="1">
    <location>
        <begin position="182"/>
        <end position="206"/>
    </location>
</feature>
<organism evidence="2 3">
    <name type="scientific">Nonomuraea salmonea</name>
    <dbReference type="NCBI Taxonomy" id="46181"/>
    <lineage>
        <taxon>Bacteria</taxon>
        <taxon>Bacillati</taxon>
        <taxon>Actinomycetota</taxon>
        <taxon>Actinomycetes</taxon>
        <taxon>Streptosporangiales</taxon>
        <taxon>Streptosporangiaceae</taxon>
        <taxon>Nonomuraea</taxon>
    </lineage>
</organism>
<evidence type="ECO:0000256" key="1">
    <source>
        <dbReference type="SAM" id="Phobius"/>
    </source>
</evidence>
<sequence length="254" mass="26239">MIETPVLKAEWTKFSSVRATMVLAVAAVAMSAFLGWMFGNAGVTDYVTSTPQEQLDFSPVESGMRGVFLVQLLIAGIGVLVVSSEYGSGTMAASMAAVGRRSRLLAAKAGMTVLTALPVSVASVVLMFTVGQSTLASNGVPAAMPGEPAAMRFLLIGPVVLTLIALFGLALGFLLRGTAAAVNIAVAFLLLPALSDVMPAAVGGFVESFWPNAAPFKAIYGSSVLPDPVAYGIVVTFVAVMVAVAFARFRNRDA</sequence>
<feature type="transmembrane region" description="Helical" evidence="1">
    <location>
        <begin position="104"/>
        <end position="130"/>
    </location>
</feature>
<evidence type="ECO:0000313" key="3">
    <source>
        <dbReference type="Proteomes" id="UP001589568"/>
    </source>
</evidence>
<name>A0ABV5NSZ5_9ACTN</name>
<feature type="transmembrane region" description="Helical" evidence="1">
    <location>
        <begin position="150"/>
        <end position="175"/>
    </location>
</feature>
<feature type="transmembrane region" description="Helical" evidence="1">
    <location>
        <begin position="21"/>
        <end position="43"/>
    </location>
</feature>
<proteinExistence type="predicted"/>
<dbReference type="EMBL" id="JBHMCF010000034">
    <property type="protein sequence ID" value="MFB9473316.1"/>
    <property type="molecule type" value="Genomic_DNA"/>
</dbReference>